<protein>
    <submittedName>
        <fullName evidence="1">SIMPL domain-containing protein</fullName>
    </submittedName>
</protein>
<accession>A0ABD5R634</accession>
<keyword evidence="2" id="KW-1185">Reference proteome</keyword>
<sequence>MRRALLAVALAGLLLLAGCTAPLQTNASSTDGDTGPTLSASGTGQISAEADLAVVSVAVTARADSADDARGQVADGVASVRQALADAGIPEDAVTTAYFSVRPEYDDEDRIPDSYRATHALRIETDPARAGEVVDLAVGNGATEVNGVQFTLTDETRDELRSEALAQAVDRARADADAVAGAADLQITGVESISVGNSYSPGPFYAETAADRAGGATSFAPGPVTVSASVSITYTVE</sequence>
<name>A0ABD5R634_9EURY</name>
<dbReference type="RefSeq" id="WP_227229267.1">
    <property type="nucleotide sequence ID" value="NZ_JAJCVJ010000001.1"/>
</dbReference>
<dbReference type="Proteomes" id="UP001596201">
    <property type="component" value="Unassembled WGS sequence"/>
</dbReference>
<dbReference type="PANTHER" id="PTHR34387">
    <property type="entry name" value="SLR1258 PROTEIN"/>
    <property type="match status" value="1"/>
</dbReference>
<dbReference type="Gene3D" id="3.30.70.2970">
    <property type="entry name" value="Protein of unknown function (DUF541), domain 2"/>
    <property type="match status" value="1"/>
</dbReference>
<dbReference type="EMBL" id="JBHSKX010000001">
    <property type="protein sequence ID" value="MFC5365439.1"/>
    <property type="molecule type" value="Genomic_DNA"/>
</dbReference>
<comment type="caution">
    <text evidence="1">The sequence shown here is derived from an EMBL/GenBank/DDBJ whole genome shotgun (WGS) entry which is preliminary data.</text>
</comment>
<dbReference type="InterPro" id="IPR007497">
    <property type="entry name" value="SIMPL/DUF541"/>
</dbReference>
<dbReference type="AlphaFoldDB" id="A0ABD5R634"/>
<reference evidence="1 2" key="1">
    <citation type="journal article" date="2019" name="Int. J. Syst. Evol. Microbiol.">
        <title>The Global Catalogue of Microorganisms (GCM) 10K type strain sequencing project: providing services to taxonomists for standard genome sequencing and annotation.</title>
        <authorList>
            <consortium name="The Broad Institute Genomics Platform"/>
            <consortium name="The Broad Institute Genome Sequencing Center for Infectious Disease"/>
            <person name="Wu L."/>
            <person name="Ma J."/>
        </authorList>
    </citation>
    <scope>NUCLEOTIDE SEQUENCE [LARGE SCALE GENOMIC DNA]</scope>
    <source>
        <strain evidence="1 2">CGMCC 1.12237</strain>
    </source>
</reference>
<proteinExistence type="predicted"/>
<dbReference type="PROSITE" id="PS51257">
    <property type="entry name" value="PROKAR_LIPOPROTEIN"/>
    <property type="match status" value="1"/>
</dbReference>
<organism evidence="1 2">
    <name type="scientific">Salinirubrum litoreum</name>
    <dbReference type="NCBI Taxonomy" id="1126234"/>
    <lineage>
        <taxon>Archaea</taxon>
        <taxon>Methanobacteriati</taxon>
        <taxon>Methanobacteriota</taxon>
        <taxon>Stenosarchaea group</taxon>
        <taxon>Halobacteria</taxon>
        <taxon>Halobacteriales</taxon>
        <taxon>Haloferacaceae</taxon>
        <taxon>Salinirubrum</taxon>
    </lineage>
</organism>
<evidence type="ECO:0000313" key="1">
    <source>
        <dbReference type="EMBL" id="MFC5365439.1"/>
    </source>
</evidence>
<evidence type="ECO:0000313" key="2">
    <source>
        <dbReference type="Proteomes" id="UP001596201"/>
    </source>
</evidence>
<gene>
    <name evidence="1" type="ORF">ACFPJ5_00695</name>
</gene>
<dbReference type="InterPro" id="IPR052022">
    <property type="entry name" value="26kDa_periplasmic_antigen"/>
</dbReference>
<dbReference type="Gene3D" id="3.30.110.170">
    <property type="entry name" value="Protein of unknown function (DUF541), domain 1"/>
    <property type="match status" value="1"/>
</dbReference>
<dbReference type="PANTHER" id="PTHR34387:SF2">
    <property type="entry name" value="SLR1258 PROTEIN"/>
    <property type="match status" value="1"/>
</dbReference>
<dbReference type="Pfam" id="PF04402">
    <property type="entry name" value="SIMPL"/>
    <property type="match status" value="1"/>
</dbReference>